<evidence type="ECO:0000313" key="1">
    <source>
        <dbReference type="Proteomes" id="UP000035681"/>
    </source>
</evidence>
<sequence length="141" mass="16948">MQNIILNKYNIYAERKISKKKLERLMLLKRCHRRRKTLLHLTLKNYKPMETLYEENDLEENDYSSSNTTETKKNYYANKIMPKINENIKIMENDENNLKKHPTIKPLFFKLNINSYKIRSVIGSIFFLSSCRGTPSIRVYH</sequence>
<proteinExistence type="predicted"/>
<dbReference type="AlphaFoldDB" id="A0A0K0ED76"/>
<name>A0A0K0ED76_STRER</name>
<evidence type="ECO:0000313" key="2">
    <source>
        <dbReference type="WBParaSite" id="SSTP_0000743900.1"/>
    </source>
</evidence>
<dbReference type="Proteomes" id="UP000035681">
    <property type="component" value="Unplaced"/>
</dbReference>
<organism evidence="2">
    <name type="scientific">Strongyloides stercoralis</name>
    <name type="common">Threadworm</name>
    <dbReference type="NCBI Taxonomy" id="6248"/>
    <lineage>
        <taxon>Eukaryota</taxon>
        <taxon>Metazoa</taxon>
        <taxon>Ecdysozoa</taxon>
        <taxon>Nematoda</taxon>
        <taxon>Chromadorea</taxon>
        <taxon>Rhabditida</taxon>
        <taxon>Tylenchina</taxon>
        <taxon>Panagrolaimomorpha</taxon>
        <taxon>Strongyloidoidea</taxon>
        <taxon>Strongyloididae</taxon>
        <taxon>Strongyloides</taxon>
    </lineage>
</organism>
<protein>
    <submittedName>
        <fullName evidence="2">Homeobox-containing protein</fullName>
    </submittedName>
</protein>
<dbReference type="WBParaSite" id="TCONS_00011014.p1">
    <property type="protein sequence ID" value="TCONS_00011014.p1"/>
    <property type="gene ID" value="XLOC_004952"/>
</dbReference>
<reference evidence="2" key="1">
    <citation type="submission" date="2015-08" db="UniProtKB">
        <authorList>
            <consortium name="WormBaseParasite"/>
        </authorList>
    </citation>
    <scope>IDENTIFICATION</scope>
</reference>
<dbReference type="WBParaSite" id="SSTP_0000743900.1">
    <property type="protein sequence ID" value="SSTP_0000743900.1"/>
    <property type="gene ID" value="SSTP_0000743900"/>
</dbReference>
<keyword evidence="1" id="KW-1185">Reference proteome</keyword>
<accession>A0A0K0ED76</accession>